<evidence type="ECO:0000313" key="4">
    <source>
        <dbReference type="Proteomes" id="UP000198928"/>
    </source>
</evidence>
<reference evidence="4" key="1">
    <citation type="submission" date="2016-10" db="EMBL/GenBank/DDBJ databases">
        <authorList>
            <person name="Varghese N."/>
            <person name="Submissions S."/>
        </authorList>
    </citation>
    <scope>NUCLEOTIDE SEQUENCE [LARGE SCALE GENOMIC DNA]</scope>
    <source>
        <strain evidence="4">PL19</strain>
    </source>
</reference>
<sequence length="151" mass="16862">MTERKPPGIDFETWADRQIREAAERGEFDALPGMGRPLPDLDRPYDDLWWVRKKMSREGLSYLPPALALRKEAEDALAAARRARSEPEVRRIVAGVNERIRAALRMPPPGPPLGLEPFDADEVVREWREGPGERGGRGEPDGRGDGGRQGA</sequence>
<dbReference type="OrthoDB" id="3395286at2"/>
<evidence type="ECO:0000259" key="2">
    <source>
        <dbReference type="Pfam" id="PF09350"/>
    </source>
</evidence>
<keyword evidence="4" id="KW-1185">Reference proteome</keyword>
<gene>
    <name evidence="3" type="ORF">SAMN05192584_11114</name>
</gene>
<dbReference type="InterPro" id="IPR018961">
    <property type="entry name" value="DnaJ_homolog_subfam-C_membr-28"/>
</dbReference>
<dbReference type="RefSeq" id="WP_093850464.1">
    <property type="nucleotide sequence ID" value="NZ_FOSG01000011.1"/>
</dbReference>
<organism evidence="3 4">
    <name type="scientific">Streptomyces pini</name>
    <dbReference type="NCBI Taxonomy" id="1520580"/>
    <lineage>
        <taxon>Bacteria</taxon>
        <taxon>Bacillati</taxon>
        <taxon>Actinomycetota</taxon>
        <taxon>Actinomycetes</taxon>
        <taxon>Kitasatosporales</taxon>
        <taxon>Streptomycetaceae</taxon>
        <taxon>Streptomyces</taxon>
    </lineage>
</organism>
<accession>A0A1I4DW03</accession>
<feature type="region of interest" description="Disordered" evidence="1">
    <location>
        <begin position="123"/>
        <end position="151"/>
    </location>
</feature>
<dbReference type="EMBL" id="FOSG01000011">
    <property type="protein sequence ID" value="SFK97193.1"/>
    <property type="molecule type" value="Genomic_DNA"/>
</dbReference>
<feature type="domain" description="DnaJ homologue subfamily C member 28 conserved" evidence="2">
    <location>
        <begin position="14"/>
        <end position="80"/>
    </location>
</feature>
<proteinExistence type="predicted"/>
<protein>
    <recommendedName>
        <fullName evidence="2">DnaJ homologue subfamily C member 28 conserved domain-containing protein</fullName>
    </recommendedName>
</protein>
<name>A0A1I4DW03_9ACTN</name>
<dbReference type="Proteomes" id="UP000198928">
    <property type="component" value="Unassembled WGS sequence"/>
</dbReference>
<evidence type="ECO:0000256" key="1">
    <source>
        <dbReference type="SAM" id="MobiDB-lite"/>
    </source>
</evidence>
<dbReference type="AlphaFoldDB" id="A0A1I4DW03"/>
<evidence type="ECO:0000313" key="3">
    <source>
        <dbReference type="EMBL" id="SFK97193.1"/>
    </source>
</evidence>
<dbReference type="Pfam" id="PF09350">
    <property type="entry name" value="DJC28_CD"/>
    <property type="match status" value="1"/>
</dbReference>